<proteinExistence type="predicted"/>
<name>A0A8H7Q1X0_MORIS</name>
<comment type="caution">
    <text evidence="2">The sequence shown here is derived from an EMBL/GenBank/DDBJ whole genome shotgun (WGS) entry which is preliminary data.</text>
</comment>
<dbReference type="PANTHER" id="PTHR47369">
    <property type="entry name" value="BTB/POZ DOMAIN-CONTAINING PROTEIN"/>
    <property type="match status" value="1"/>
</dbReference>
<sequence length="799" mass="90850">MISSLALHLKESAFNKALYSDVSVTFAYGALPFSLTYNLHKIILVQSHFFRELLQEHETSQHGRIQFTIDLQRALAYKGFLPSLLAGPPIPERRLNYRILGSHIAFALAWLYEADKKSLLESLQPDDIIRVLIIAMLFEINDLTDHCIRLYMSKRLAVNTIVSDLHLIGQLPHSSDYYHELRDAALLILFRSGAEHAESLCELPTDWLQDILSAELLFVNGEFERYVVLKRVLQTFIDELNTSMHLNDAEAIERNKRRLSSFNSQEGSNMKAARDITVEDILLRKRKRLTDDDQDPDKDILATRPSRLKYNRFNSTDHHKTLNQMPNDSPYKAKMEILLGLLNETVIYSNMTFSQLTTVRTDGLVEEGTVFRALWQREALERLMFPTVDLKADKSHETTGSETPANQHDALSEYFDVGVKSGLNQTTIAQRRRLLLGTPRFRFGASIQLDTRKKDEWKEEMIFTGQDDEEEADAFEHMLSNPNEDLASCEGFSSEDETDQENAIVGEHWQGRNRTSLVAGKISSKKALAQLASQKSKDSAGSYIRILRNTFYSTPKVILGTRYRVKVEAFVLSLADSPKKLVCNFELQRSKGKIDFRRYQIRRTARESLEALAVSQNESNSEATVRSRPIYSPSPYMPPARRLPTRQATPSRIPASQPLPAKHTVEMIKNEKTKSTRRRASSTPPKPSIALLKELEGAGAQKAKQMNQSKVRYSVYCLNRHCVVDADSDSLSLVEREDRAFMPVSTCEEMGDETDEHWSATEHVLDNSYTSNVLLTDGVIDTSKIDVMVTLELFDLKST</sequence>
<evidence type="ECO:0000313" key="2">
    <source>
        <dbReference type="EMBL" id="KAG2183181.1"/>
    </source>
</evidence>
<dbReference type="AlphaFoldDB" id="A0A8H7Q1X0"/>
<keyword evidence="3" id="KW-1185">Reference proteome</keyword>
<gene>
    <name evidence="2" type="ORF">INT43_006176</name>
</gene>
<feature type="compositionally biased region" description="Polar residues" evidence="1">
    <location>
        <begin position="614"/>
        <end position="624"/>
    </location>
</feature>
<organism evidence="2 3">
    <name type="scientific">Mortierella isabellina</name>
    <name type="common">Filamentous fungus</name>
    <name type="synonym">Umbelopsis isabellina</name>
    <dbReference type="NCBI Taxonomy" id="91625"/>
    <lineage>
        <taxon>Eukaryota</taxon>
        <taxon>Fungi</taxon>
        <taxon>Fungi incertae sedis</taxon>
        <taxon>Mucoromycota</taxon>
        <taxon>Mucoromycotina</taxon>
        <taxon>Umbelopsidomycetes</taxon>
        <taxon>Umbelopsidales</taxon>
        <taxon>Umbelopsidaceae</taxon>
        <taxon>Umbelopsis</taxon>
    </lineage>
</organism>
<feature type="compositionally biased region" description="Basic and acidic residues" evidence="1">
    <location>
        <begin position="663"/>
        <end position="674"/>
    </location>
</feature>
<dbReference type="EMBL" id="JAEPQZ010000003">
    <property type="protein sequence ID" value="KAG2183181.1"/>
    <property type="molecule type" value="Genomic_DNA"/>
</dbReference>
<dbReference type="OrthoDB" id="6359943at2759"/>
<dbReference type="Proteomes" id="UP000654370">
    <property type="component" value="Unassembled WGS sequence"/>
</dbReference>
<evidence type="ECO:0000256" key="1">
    <source>
        <dbReference type="SAM" id="MobiDB-lite"/>
    </source>
</evidence>
<protein>
    <recommendedName>
        <fullName evidence="4">BTB domain-containing protein</fullName>
    </recommendedName>
</protein>
<reference evidence="2" key="1">
    <citation type="submission" date="2020-12" db="EMBL/GenBank/DDBJ databases">
        <title>Metabolic potential, ecology and presence of endohyphal bacteria is reflected in genomic diversity of Mucoromycotina.</title>
        <authorList>
            <person name="Muszewska A."/>
            <person name="Okrasinska A."/>
            <person name="Steczkiewicz K."/>
            <person name="Drgas O."/>
            <person name="Orlowska M."/>
            <person name="Perlinska-Lenart U."/>
            <person name="Aleksandrzak-Piekarczyk T."/>
            <person name="Szatraj K."/>
            <person name="Zielenkiewicz U."/>
            <person name="Pilsyk S."/>
            <person name="Malc E."/>
            <person name="Mieczkowski P."/>
            <person name="Kruszewska J.S."/>
            <person name="Biernat P."/>
            <person name="Pawlowska J."/>
        </authorList>
    </citation>
    <scope>NUCLEOTIDE SEQUENCE</scope>
    <source>
        <strain evidence="2">WA0000067209</strain>
    </source>
</reference>
<accession>A0A8H7Q1X0</accession>
<evidence type="ECO:0008006" key="4">
    <source>
        <dbReference type="Google" id="ProtNLM"/>
    </source>
</evidence>
<evidence type="ECO:0000313" key="3">
    <source>
        <dbReference type="Proteomes" id="UP000654370"/>
    </source>
</evidence>
<dbReference type="PANTHER" id="PTHR47369:SF2">
    <property type="entry name" value="BTB_POZ DOMAIN-CONTAINING PROTEIN 2"/>
    <property type="match status" value="1"/>
</dbReference>
<feature type="region of interest" description="Disordered" evidence="1">
    <location>
        <begin position="613"/>
        <end position="688"/>
    </location>
</feature>